<feature type="compositionally biased region" description="Pro residues" evidence="2">
    <location>
        <begin position="150"/>
        <end position="165"/>
    </location>
</feature>
<feature type="region of interest" description="Disordered" evidence="2">
    <location>
        <begin position="212"/>
        <end position="337"/>
    </location>
</feature>
<evidence type="ECO:0000313" key="5">
    <source>
        <dbReference type="Proteomes" id="UP000481858"/>
    </source>
</evidence>
<dbReference type="GO" id="GO:0005078">
    <property type="term" value="F:MAP-kinase scaffold activity"/>
    <property type="evidence" value="ECO:0007669"/>
    <property type="project" value="TreeGrafter"/>
</dbReference>
<dbReference type="EMBL" id="WUBL01000029">
    <property type="protein sequence ID" value="KAF2969963.1"/>
    <property type="molecule type" value="Genomic_DNA"/>
</dbReference>
<protein>
    <recommendedName>
        <fullName evidence="3">GIT Spa2 homology (SHD) domain-containing protein</fullName>
    </recommendedName>
</protein>
<evidence type="ECO:0000256" key="1">
    <source>
        <dbReference type="SAM" id="Coils"/>
    </source>
</evidence>
<feature type="region of interest" description="Disordered" evidence="2">
    <location>
        <begin position="675"/>
        <end position="773"/>
    </location>
</feature>
<dbReference type="PANTHER" id="PTHR21601">
    <property type="entry name" value="SPA2 PROTEIN"/>
    <property type="match status" value="1"/>
</dbReference>
<dbReference type="InParanoid" id="A0A7C8IU31"/>
<feature type="compositionally biased region" description="Polar residues" evidence="2">
    <location>
        <begin position="687"/>
        <end position="703"/>
    </location>
</feature>
<keyword evidence="5" id="KW-1185">Reference proteome</keyword>
<reference evidence="4 5" key="1">
    <citation type="submission" date="2019-12" db="EMBL/GenBank/DDBJ databases">
        <title>Draft genome sequence of the ascomycete Xylaria multiplex DSM 110363.</title>
        <authorList>
            <person name="Buettner E."/>
            <person name="Kellner H."/>
        </authorList>
    </citation>
    <scope>NUCLEOTIDE SEQUENCE [LARGE SCALE GENOMIC DNA]</scope>
    <source>
        <strain evidence="4 5">DSM 110363</strain>
    </source>
</reference>
<sequence>MNPRNAPLSPVSIGGGSEWSGTSKYQAEGLYPNNRGLASPPDSGSPGGMMNGFPGGPRSVGGPSPPPSVGRSSTYARSESGRSIREENTEAVLGEHYVALRRYLASTSKDGRANPPPNKARDKLLRLSSVQFLELSTDVFDELMRRQIKRPPPGAPPNAGPPPYLMPEQNFHPKRNQARQKLSTLGSPRFRDLATDVFCELERRIPAFIASVTPRRSTPGAPPGVPPSRTGTPVNGMGLPRGPNGAMRRPSDASSIRSAGPPRVPSDFPVPPSPVGVPPNGNFDRPLPKQFQSNTIVPNKSTMVEEDDDGVGSNDDDADAFGSRSRNSKTEIASPASEVDKKLIDDYQKQVQELRGKIESMEIEVKRRDDEINALRDGERSRTTASNAEKKEWDDVRTSLEDKIADAESLNASMRNELERLRDEHAAESRALREEIEEANQRSRNIGDSASTRENEELRTALQEQQQVTEEARREARQFLEEMRALSQQHMPSWEKQTELERTVEQLEKEVHEWRNRYARTKTQLRNMRASSIGLTIETNAGKYVREKGFAEANGLVKDVHVTKFQISIDELLRCARTDEPEKVIGSMKSVIVNVRRITKDIEDSEPEDEELMRQQQKLKNRVSATANNLITASKNFASAAGISPVSLLDAAASHLVAALVELLRTVKIRATPAAELEDDDDGSITPVESTGFFSNRTTTSQPDAYPQAAESPLAPPPSFQGLRAGMRDSANSSAYSPYNSPRESLRSGKSPALPNGQMNGNGGMGYNELNRGLQQAPNGYRFQDTQLEDLKIYLEDQTAIMVQTIQGLVGSIRGDAPIQQINGEIASIAEVVAKVVAETEASGNAGEMLERLSSCRQRLLEAGDHGKNLAARGLGESDREWRMWTQTLPPIAFEIVRETKELVQRIDRMVLAPTGEDFS</sequence>
<feature type="region of interest" description="Disordered" evidence="2">
    <location>
        <begin position="376"/>
        <end position="396"/>
    </location>
</feature>
<feature type="domain" description="GIT Spa2 homology (SHD)" evidence="3">
    <location>
        <begin position="178"/>
        <end position="208"/>
    </location>
</feature>
<evidence type="ECO:0000259" key="3">
    <source>
        <dbReference type="SMART" id="SM00555"/>
    </source>
</evidence>
<feature type="compositionally biased region" description="Basic and acidic residues" evidence="2">
    <location>
        <begin position="79"/>
        <end position="88"/>
    </location>
</feature>
<dbReference type="SMART" id="SM00555">
    <property type="entry name" value="GIT"/>
    <property type="match status" value="2"/>
</dbReference>
<feature type="domain" description="GIT Spa2 homology (SHD)" evidence="3">
    <location>
        <begin position="120"/>
        <end position="150"/>
    </location>
</feature>
<feature type="compositionally biased region" description="Polar residues" evidence="2">
    <location>
        <begin position="290"/>
        <end position="302"/>
    </location>
</feature>
<feature type="region of interest" description="Disordered" evidence="2">
    <location>
        <begin position="1"/>
        <end position="92"/>
    </location>
</feature>
<feature type="compositionally biased region" description="Pro residues" evidence="2">
    <location>
        <begin position="262"/>
        <end position="277"/>
    </location>
</feature>
<gene>
    <name evidence="4" type="ORF">GQX73_g3646</name>
</gene>
<dbReference type="Proteomes" id="UP000481858">
    <property type="component" value="Unassembled WGS sequence"/>
</dbReference>
<dbReference type="InterPro" id="IPR013724">
    <property type="entry name" value="GIT_SHD"/>
</dbReference>
<dbReference type="InterPro" id="IPR039892">
    <property type="entry name" value="Spa2/Sph1"/>
</dbReference>
<comment type="caution">
    <text evidence="4">The sequence shown here is derived from an EMBL/GenBank/DDBJ whole genome shotgun (WGS) entry which is preliminary data.</text>
</comment>
<proteinExistence type="predicted"/>
<dbReference type="GO" id="GO:0005826">
    <property type="term" value="C:actomyosin contractile ring"/>
    <property type="evidence" value="ECO:0007669"/>
    <property type="project" value="TreeGrafter"/>
</dbReference>
<accession>A0A7C8IU31</accession>
<name>A0A7C8IU31_9PEZI</name>
<dbReference type="GO" id="GO:1902716">
    <property type="term" value="C:cell cortex of growing cell tip"/>
    <property type="evidence" value="ECO:0007669"/>
    <property type="project" value="TreeGrafter"/>
</dbReference>
<feature type="region of interest" description="Disordered" evidence="2">
    <location>
        <begin position="147"/>
        <end position="187"/>
    </location>
</feature>
<keyword evidence="1" id="KW-0175">Coiled coil</keyword>
<feature type="region of interest" description="Disordered" evidence="2">
    <location>
        <begin position="435"/>
        <end position="474"/>
    </location>
</feature>
<organism evidence="4 5">
    <name type="scientific">Xylaria multiplex</name>
    <dbReference type="NCBI Taxonomy" id="323545"/>
    <lineage>
        <taxon>Eukaryota</taxon>
        <taxon>Fungi</taxon>
        <taxon>Dikarya</taxon>
        <taxon>Ascomycota</taxon>
        <taxon>Pezizomycotina</taxon>
        <taxon>Sordariomycetes</taxon>
        <taxon>Xylariomycetidae</taxon>
        <taxon>Xylariales</taxon>
        <taxon>Xylariaceae</taxon>
        <taxon>Xylaria</taxon>
    </lineage>
</organism>
<feature type="compositionally biased region" description="Low complexity" evidence="2">
    <location>
        <begin position="730"/>
        <end position="742"/>
    </location>
</feature>
<dbReference type="PANTHER" id="PTHR21601:SF0">
    <property type="entry name" value="PROTEIN SPA2-RELATED"/>
    <property type="match status" value="1"/>
</dbReference>
<dbReference type="OrthoDB" id="5588096at2759"/>
<feature type="compositionally biased region" description="Acidic residues" evidence="2">
    <location>
        <begin position="304"/>
        <end position="319"/>
    </location>
</feature>
<dbReference type="InterPro" id="IPR056439">
    <property type="entry name" value="VBS_C3G9"/>
</dbReference>
<dbReference type="Pfam" id="PF08518">
    <property type="entry name" value="GIT_SHD"/>
    <property type="match status" value="2"/>
</dbReference>
<evidence type="ECO:0000256" key="2">
    <source>
        <dbReference type="SAM" id="MobiDB-lite"/>
    </source>
</evidence>
<dbReference type="AlphaFoldDB" id="A0A7C8IU31"/>
<dbReference type="Pfam" id="PF23742">
    <property type="entry name" value="VBS_C3G9"/>
    <property type="match status" value="1"/>
</dbReference>
<evidence type="ECO:0000313" key="4">
    <source>
        <dbReference type="EMBL" id="KAF2969963.1"/>
    </source>
</evidence>
<feature type="compositionally biased region" description="Gly residues" evidence="2">
    <location>
        <begin position="45"/>
        <end position="59"/>
    </location>
</feature>
<feature type="coiled-coil region" evidence="1">
    <location>
        <begin position="344"/>
        <end position="371"/>
    </location>
</feature>